<dbReference type="CDD" id="cd07262">
    <property type="entry name" value="VOC_like"/>
    <property type="match status" value="1"/>
</dbReference>
<dbReference type="Gene3D" id="3.10.180.10">
    <property type="entry name" value="2,3-Dihydroxybiphenyl 1,2-Dioxygenase, domain 1"/>
    <property type="match status" value="1"/>
</dbReference>
<name>A0A9X2RK46_9PROT</name>
<dbReference type="AlphaFoldDB" id="A0A9X2RK46"/>
<sequence length="128" mass="13844">MLAYVTVGTNDLERARGFYRELFALIGVRETFERYDGRYVGFGTEEGVWRFGVAEPYEGGEAHPGSGIMAAIEASDPAQAKALYDKAIELGAICDGPPGPRLKGAVTCAYVRDLDGNKLNFFCHGSEG</sequence>
<dbReference type="PANTHER" id="PTHR35006:SF1">
    <property type="entry name" value="BLL2941 PROTEIN"/>
    <property type="match status" value="1"/>
</dbReference>
<accession>A0A9X2RK46</accession>
<dbReference type="EMBL" id="JANIBC010000005">
    <property type="protein sequence ID" value="MCQ8185403.1"/>
    <property type="molecule type" value="Genomic_DNA"/>
</dbReference>
<gene>
    <name evidence="2" type="ORF">NOG11_08350</name>
</gene>
<dbReference type="InterPro" id="IPR004360">
    <property type="entry name" value="Glyas_Fos-R_dOase_dom"/>
</dbReference>
<keyword evidence="3" id="KW-1185">Reference proteome</keyword>
<dbReference type="RefSeq" id="WP_256619289.1">
    <property type="nucleotide sequence ID" value="NZ_JANIBC010000005.1"/>
</dbReference>
<feature type="domain" description="VOC" evidence="1">
    <location>
        <begin position="1"/>
        <end position="124"/>
    </location>
</feature>
<protein>
    <submittedName>
        <fullName evidence="2">VOC family protein</fullName>
    </submittedName>
</protein>
<evidence type="ECO:0000259" key="1">
    <source>
        <dbReference type="PROSITE" id="PS51819"/>
    </source>
</evidence>
<dbReference type="InterPro" id="IPR029068">
    <property type="entry name" value="Glyas_Bleomycin-R_OHBP_Dase"/>
</dbReference>
<dbReference type="SUPFAM" id="SSF54593">
    <property type="entry name" value="Glyoxalase/Bleomycin resistance protein/Dihydroxybiphenyl dioxygenase"/>
    <property type="match status" value="1"/>
</dbReference>
<comment type="caution">
    <text evidence="2">The sequence shown here is derived from an EMBL/GenBank/DDBJ whole genome shotgun (WGS) entry which is preliminary data.</text>
</comment>
<organism evidence="2 3">
    <name type="scientific">Parvularcula maris</name>
    <dbReference type="NCBI Taxonomy" id="2965077"/>
    <lineage>
        <taxon>Bacteria</taxon>
        <taxon>Pseudomonadati</taxon>
        <taxon>Pseudomonadota</taxon>
        <taxon>Alphaproteobacteria</taxon>
        <taxon>Parvularculales</taxon>
        <taxon>Parvularculaceae</taxon>
        <taxon>Parvularcula</taxon>
    </lineage>
</organism>
<proteinExistence type="predicted"/>
<dbReference type="PANTHER" id="PTHR35006">
    <property type="entry name" value="GLYOXALASE FAMILY PROTEIN (AFU_ORTHOLOGUE AFUA_5G14830)"/>
    <property type="match status" value="1"/>
</dbReference>
<dbReference type="InterPro" id="IPR037523">
    <property type="entry name" value="VOC_core"/>
</dbReference>
<dbReference type="PROSITE" id="PS51819">
    <property type="entry name" value="VOC"/>
    <property type="match status" value="1"/>
</dbReference>
<evidence type="ECO:0000313" key="2">
    <source>
        <dbReference type="EMBL" id="MCQ8185403.1"/>
    </source>
</evidence>
<evidence type="ECO:0000313" key="3">
    <source>
        <dbReference type="Proteomes" id="UP001142610"/>
    </source>
</evidence>
<dbReference type="Pfam" id="PF00903">
    <property type="entry name" value="Glyoxalase"/>
    <property type="match status" value="1"/>
</dbReference>
<reference evidence="2" key="1">
    <citation type="submission" date="2022-07" db="EMBL/GenBank/DDBJ databases">
        <title>Parvularcula maris sp. nov., an algicidal bacterium isolated from seawater.</title>
        <authorList>
            <person name="Li F."/>
        </authorList>
    </citation>
    <scope>NUCLEOTIDE SEQUENCE</scope>
    <source>
        <strain evidence="2">BGMRC 0090</strain>
    </source>
</reference>
<dbReference type="Proteomes" id="UP001142610">
    <property type="component" value="Unassembled WGS sequence"/>
</dbReference>